<sequence>MPDVTPTGPLSLPFEQTAILLAACTTLRTECGVASASDMEPFLHYPSYDATSENDWPSPGVILNDDDLNEFYIEANQDQAGAITVTFCFEPNPLYVDSPKNQILDFRNKLGKIINEEVLVKRNNPNPSSPDGLCYINIWRVEKASTPLLLADPKFAKVPIMHAAFIFHWVA</sequence>
<dbReference type="Proteomes" id="UP000320722">
    <property type="component" value="Chromosome"/>
</dbReference>
<evidence type="ECO:0000313" key="1">
    <source>
        <dbReference type="EMBL" id="QDU03139.1"/>
    </source>
</evidence>
<dbReference type="AlphaFoldDB" id="A0A517WCZ9"/>
<evidence type="ECO:0000313" key="2">
    <source>
        <dbReference type="Proteomes" id="UP000320722"/>
    </source>
</evidence>
<gene>
    <name evidence="1" type="ORF">V6x_28510</name>
</gene>
<dbReference type="EMBL" id="CP036347">
    <property type="protein sequence ID" value="QDU03139.1"/>
    <property type="molecule type" value="Genomic_DNA"/>
</dbReference>
<name>A0A517WCZ9_9PLAN</name>
<accession>A0A517WCZ9</accession>
<protein>
    <submittedName>
        <fullName evidence="1">Uncharacterized protein</fullName>
    </submittedName>
</protein>
<organism evidence="1 2">
    <name type="scientific">Gimesia chilikensis</name>
    <dbReference type="NCBI Taxonomy" id="2605989"/>
    <lineage>
        <taxon>Bacteria</taxon>
        <taxon>Pseudomonadati</taxon>
        <taxon>Planctomycetota</taxon>
        <taxon>Planctomycetia</taxon>
        <taxon>Planctomycetales</taxon>
        <taxon>Planctomycetaceae</taxon>
        <taxon>Gimesia</taxon>
    </lineage>
</organism>
<proteinExistence type="predicted"/>
<dbReference type="RefSeq" id="WP_145040715.1">
    <property type="nucleotide sequence ID" value="NZ_CP036347.1"/>
</dbReference>
<reference evidence="1 2" key="1">
    <citation type="submission" date="2019-02" db="EMBL/GenBank/DDBJ databases">
        <title>Deep-cultivation of Planctomycetes and their phenomic and genomic characterization uncovers novel biology.</title>
        <authorList>
            <person name="Wiegand S."/>
            <person name="Jogler M."/>
            <person name="Boedeker C."/>
            <person name="Pinto D."/>
            <person name="Vollmers J."/>
            <person name="Rivas-Marin E."/>
            <person name="Kohn T."/>
            <person name="Peeters S.H."/>
            <person name="Heuer A."/>
            <person name="Rast P."/>
            <person name="Oberbeckmann S."/>
            <person name="Bunk B."/>
            <person name="Jeske O."/>
            <person name="Meyerdierks A."/>
            <person name="Storesund J.E."/>
            <person name="Kallscheuer N."/>
            <person name="Luecker S."/>
            <person name="Lage O.M."/>
            <person name="Pohl T."/>
            <person name="Merkel B.J."/>
            <person name="Hornburger P."/>
            <person name="Mueller R.-W."/>
            <person name="Bruemmer F."/>
            <person name="Labrenz M."/>
            <person name="Spormann A.M."/>
            <person name="Op den Camp H."/>
            <person name="Overmann J."/>
            <person name="Amann R."/>
            <person name="Jetten M.S.M."/>
            <person name="Mascher T."/>
            <person name="Medema M.H."/>
            <person name="Devos D.P."/>
            <person name="Kaster A.-K."/>
            <person name="Ovreas L."/>
            <person name="Rohde M."/>
            <person name="Galperin M.Y."/>
            <person name="Jogler C."/>
        </authorList>
    </citation>
    <scope>NUCLEOTIDE SEQUENCE [LARGE SCALE GENOMIC DNA]</scope>
    <source>
        <strain evidence="1 2">V6</strain>
    </source>
</reference>